<reference evidence="2" key="1">
    <citation type="journal article" date="2023" name="Front. Plant Sci.">
        <title>Chromosomal-level genome assembly of Melastoma candidum provides insights into trichome evolution.</title>
        <authorList>
            <person name="Zhong Y."/>
            <person name="Wu W."/>
            <person name="Sun C."/>
            <person name="Zou P."/>
            <person name="Liu Y."/>
            <person name="Dai S."/>
            <person name="Zhou R."/>
        </authorList>
    </citation>
    <scope>NUCLEOTIDE SEQUENCE [LARGE SCALE GENOMIC DNA]</scope>
</reference>
<dbReference type="Proteomes" id="UP001057402">
    <property type="component" value="Chromosome 4"/>
</dbReference>
<accession>A0ACB9RDL2</accession>
<gene>
    <name evidence="1" type="ORF">MLD38_014108</name>
</gene>
<dbReference type="EMBL" id="CM042883">
    <property type="protein sequence ID" value="KAI4376331.1"/>
    <property type="molecule type" value="Genomic_DNA"/>
</dbReference>
<sequence>MPWEQSSGSPANALEGLNLSLGGRGPSVPESLSDEIERLRNEFAKRSERAAMVSSEIVSGCSSCITPTSFDEQEWEVKRLWESVRRKEEEVEASWHKDASWQRAQNRGVLPGGAVASSGDGSAQLVAPEAELQ</sequence>
<keyword evidence="2" id="KW-1185">Reference proteome</keyword>
<evidence type="ECO:0000313" key="2">
    <source>
        <dbReference type="Proteomes" id="UP001057402"/>
    </source>
</evidence>
<proteinExistence type="predicted"/>
<organism evidence="1 2">
    <name type="scientific">Melastoma candidum</name>
    <dbReference type="NCBI Taxonomy" id="119954"/>
    <lineage>
        <taxon>Eukaryota</taxon>
        <taxon>Viridiplantae</taxon>
        <taxon>Streptophyta</taxon>
        <taxon>Embryophyta</taxon>
        <taxon>Tracheophyta</taxon>
        <taxon>Spermatophyta</taxon>
        <taxon>Magnoliopsida</taxon>
        <taxon>eudicotyledons</taxon>
        <taxon>Gunneridae</taxon>
        <taxon>Pentapetalae</taxon>
        <taxon>rosids</taxon>
        <taxon>malvids</taxon>
        <taxon>Myrtales</taxon>
        <taxon>Melastomataceae</taxon>
        <taxon>Melastomatoideae</taxon>
        <taxon>Melastomateae</taxon>
        <taxon>Melastoma</taxon>
    </lineage>
</organism>
<protein>
    <submittedName>
        <fullName evidence="1">Uncharacterized protein</fullName>
    </submittedName>
</protein>
<name>A0ACB9RDL2_9MYRT</name>
<comment type="caution">
    <text evidence="1">The sequence shown here is derived from an EMBL/GenBank/DDBJ whole genome shotgun (WGS) entry which is preliminary data.</text>
</comment>
<evidence type="ECO:0000313" key="1">
    <source>
        <dbReference type="EMBL" id="KAI4376331.1"/>
    </source>
</evidence>